<dbReference type="Proteomes" id="UP000598360">
    <property type="component" value="Unassembled WGS sequence"/>
</dbReference>
<evidence type="ECO:0000256" key="4">
    <source>
        <dbReference type="ARBA" id="ARBA00022692"/>
    </source>
</evidence>
<comment type="pathway">
    <text evidence="8">Protein modification; lipoprotein biosynthesis (N-acyl transfer).</text>
</comment>
<evidence type="ECO:0000256" key="5">
    <source>
        <dbReference type="ARBA" id="ARBA00022989"/>
    </source>
</evidence>
<dbReference type="EMBL" id="JADEYC010000042">
    <property type="protein sequence ID" value="MBE9376451.1"/>
    <property type="molecule type" value="Genomic_DNA"/>
</dbReference>
<feature type="transmembrane region" description="Helical" evidence="8">
    <location>
        <begin position="88"/>
        <end position="110"/>
    </location>
</feature>
<proteinExistence type="inferred from homology"/>
<dbReference type="PANTHER" id="PTHR38686:SF1">
    <property type="entry name" value="APOLIPOPROTEIN N-ACYLTRANSFERASE"/>
    <property type="match status" value="1"/>
</dbReference>
<feature type="domain" description="CN hydrolase" evidence="9">
    <location>
        <begin position="223"/>
        <end position="473"/>
    </location>
</feature>
<dbReference type="SUPFAM" id="SSF56317">
    <property type="entry name" value="Carbon-nitrogen hydrolase"/>
    <property type="match status" value="1"/>
</dbReference>
<evidence type="ECO:0000256" key="7">
    <source>
        <dbReference type="ARBA" id="ARBA00023315"/>
    </source>
</evidence>
<dbReference type="PROSITE" id="PS50263">
    <property type="entry name" value="CN_HYDROLASE"/>
    <property type="match status" value="1"/>
</dbReference>
<dbReference type="Pfam" id="PF20154">
    <property type="entry name" value="LNT_N"/>
    <property type="match status" value="1"/>
</dbReference>
<feature type="transmembrane region" description="Helical" evidence="8">
    <location>
        <begin position="482"/>
        <end position="503"/>
    </location>
</feature>
<dbReference type="AlphaFoldDB" id="A0A929BE91"/>
<dbReference type="HAMAP" id="MF_01148">
    <property type="entry name" value="Lnt"/>
    <property type="match status" value="1"/>
</dbReference>
<organism evidence="10 11">
    <name type="scientific">Saccharopolyspora montiporae</name>
    <dbReference type="NCBI Taxonomy" id="2781240"/>
    <lineage>
        <taxon>Bacteria</taxon>
        <taxon>Bacillati</taxon>
        <taxon>Actinomycetota</taxon>
        <taxon>Actinomycetes</taxon>
        <taxon>Pseudonocardiales</taxon>
        <taxon>Pseudonocardiaceae</taxon>
        <taxon>Saccharopolyspora</taxon>
    </lineage>
</organism>
<accession>A0A929BE91</accession>
<sequence length="508" mass="53074">MRTRRFRLRQLLVPAAVATAGFALYAASPPRPAWWVAPLAFAVLAAAVRGRRMRTGFGLGTLFGLAFLLPLLGWLQDFLGADFGPWPWLGVAAVQALFVGAAGAGMALVGRLRAAPAWTAVVFVAVESLRSAVPFGGFPWGRLAFTQANGLFLPLASLGGAVAVGLAVALTGSGLAELGWRLREGSRSPRAWAGPLVAVLAPVALGAAVLPSLDNAPGPEGTARVAAVQGNAPNLGLGLLSEDAVLRENHLRGAERLAEDVQAGAVPRPDLVVLPEQVGSWGPDRSDPGLSRVAERLGVPLAVGGLSLDPDGQLRNRVFEWQADTGAGQQYTKQHLVPFAETIPMRPVARLVSPFVDRFQQDMVAADEPGVLDIGPVRLGIGICYDVAYDDVFTGAVREGATLLTVPTNNAWYGHSEMSHQQLAMSQLRAVEHGRAVVVSATSGVSAVVQPDGTVVQSTDLFTEQNLIADVPLRSSTTPATWLGGVPMWAVALAAAGAVVVAARRGRG</sequence>
<comment type="subcellular location">
    <subcellularLocation>
        <location evidence="1 8">Cell membrane</location>
        <topology evidence="1 8">Multi-pass membrane protein</topology>
    </subcellularLocation>
</comment>
<evidence type="ECO:0000259" key="9">
    <source>
        <dbReference type="PROSITE" id="PS50263"/>
    </source>
</evidence>
<dbReference type="InterPro" id="IPR036526">
    <property type="entry name" value="C-N_Hydrolase_sf"/>
</dbReference>
<name>A0A929BE91_9PSEU</name>
<comment type="similarity">
    <text evidence="8">Belongs to the CN hydrolase family. Apolipoprotein N-acyltransferase subfamily.</text>
</comment>
<dbReference type="GO" id="GO:0042158">
    <property type="term" value="P:lipoprotein biosynthetic process"/>
    <property type="evidence" value="ECO:0007669"/>
    <property type="project" value="UniProtKB-UniRule"/>
</dbReference>
<keyword evidence="4 8" id="KW-0812">Transmembrane</keyword>
<feature type="transmembrane region" description="Helical" evidence="8">
    <location>
        <begin position="57"/>
        <end position="76"/>
    </location>
</feature>
<evidence type="ECO:0000256" key="1">
    <source>
        <dbReference type="ARBA" id="ARBA00004651"/>
    </source>
</evidence>
<feature type="transmembrane region" description="Helical" evidence="8">
    <location>
        <begin position="150"/>
        <end position="170"/>
    </location>
</feature>
<dbReference type="InterPro" id="IPR003010">
    <property type="entry name" value="C-N_Hydrolase"/>
</dbReference>
<feature type="transmembrane region" description="Helical" evidence="8">
    <location>
        <begin position="33"/>
        <end position="50"/>
    </location>
</feature>
<keyword evidence="11" id="KW-1185">Reference proteome</keyword>
<keyword evidence="5 8" id="KW-1133">Transmembrane helix</keyword>
<keyword evidence="3 8" id="KW-0808">Transferase</keyword>
<comment type="function">
    <text evidence="8">Catalyzes the phospholipid dependent N-acylation of the N-terminal cysteine of apolipoprotein, the last step in lipoprotein maturation.</text>
</comment>
<evidence type="ECO:0000313" key="10">
    <source>
        <dbReference type="EMBL" id="MBE9376451.1"/>
    </source>
</evidence>
<keyword evidence="6 8" id="KW-0472">Membrane</keyword>
<dbReference type="Gene3D" id="3.60.110.10">
    <property type="entry name" value="Carbon-nitrogen hydrolase"/>
    <property type="match status" value="1"/>
</dbReference>
<dbReference type="CDD" id="cd07571">
    <property type="entry name" value="ALP_N-acyl_transferase"/>
    <property type="match status" value="1"/>
</dbReference>
<dbReference type="GO" id="GO:0005886">
    <property type="term" value="C:plasma membrane"/>
    <property type="evidence" value="ECO:0007669"/>
    <property type="project" value="UniProtKB-SubCell"/>
</dbReference>
<protein>
    <recommendedName>
        <fullName evidence="8">Apolipoprotein N-acyltransferase</fullName>
        <shortName evidence="8">ALP N-acyltransferase</shortName>
        <ecNumber evidence="8">2.3.1.269</ecNumber>
    </recommendedName>
</protein>
<reference evidence="10" key="1">
    <citation type="submission" date="2020-10" db="EMBL/GenBank/DDBJ databases">
        <title>Diversity and distribution of actinomycetes associated with coral in the coast of Hainan.</title>
        <authorList>
            <person name="Li F."/>
        </authorList>
    </citation>
    <scope>NUCLEOTIDE SEQUENCE</scope>
    <source>
        <strain evidence="10">HNM0983</strain>
    </source>
</reference>
<comment type="caution">
    <text evidence="10">The sequence shown here is derived from an EMBL/GenBank/DDBJ whole genome shotgun (WGS) entry which is preliminary data.</text>
</comment>
<evidence type="ECO:0000256" key="2">
    <source>
        <dbReference type="ARBA" id="ARBA00022475"/>
    </source>
</evidence>
<keyword evidence="2 8" id="KW-1003">Cell membrane</keyword>
<dbReference type="GO" id="GO:0016410">
    <property type="term" value="F:N-acyltransferase activity"/>
    <property type="evidence" value="ECO:0007669"/>
    <property type="project" value="UniProtKB-UniRule"/>
</dbReference>
<evidence type="ECO:0000313" key="11">
    <source>
        <dbReference type="Proteomes" id="UP000598360"/>
    </source>
</evidence>
<dbReference type="InterPro" id="IPR045378">
    <property type="entry name" value="LNT_N"/>
</dbReference>
<dbReference type="Pfam" id="PF00795">
    <property type="entry name" value="CN_hydrolase"/>
    <property type="match status" value="1"/>
</dbReference>
<keyword evidence="7 8" id="KW-0012">Acyltransferase</keyword>
<comment type="catalytic activity">
    <reaction evidence="8">
        <text>N-terminal S-1,2-diacyl-sn-glyceryl-L-cysteinyl-[lipoprotein] + a glycerophospholipid = N-acyl-S-1,2-diacyl-sn-glyceryl-L-cysteinyl-[lipoprotein] + a 2-acyl-sn-glycero-3-phospholipid + H(+)</text>
        <dbReference type="Rhea" id="RHEA:48228"/>
        <dbReference type="Rhea" id="RHEA-COMP:14681"/>
        <dbReference type="Rhea" id="RHEA-COMP:14684"/>
        <dbReference type="ChEBI" id="CHEBI:15378"/>
        <dbReference type="ChEBI" id="CHEBI:136912"/>
        <dbReference type="ChEBI" id="CHEBI:140656"/>
        <dbReference type="ChEBI" id="CHEBI:140657"/>
        <dbReference type="ChEBI" id="CHEBI:140660"/>
        <dbReference type="EC" id="2.3.1.269"/>
    </reaction>
</comment>
<dbReference type="NCBIfam" id="TIGR00546">
    <property type="entry name" value="lnt"/>
    <property type="match status" value="1"/>
</dbReference>
<evidence type="ECO:0000256" key="6">
    <source>
        <dbReference type="ARBA" id="ARBA00023136"/>
    </source>
</evidence>
<evidence type="ECO:0000256" key="3">
    <source>
        <dbReference type="ARBA" id="ARBA00022679"/>
    </source>
</evidence>
<dbReference type="InterPro" id="IPR004563">
    <property type="entry name" value="Apolipo_AcylTrfase"/>
</dbReference>
<dbReference type="EC" id="2.3.1.269" evidence="8"/>
<gene>
    <name evidence="8 10" type="primary">lnt</name>
    <name evidence="10" type="ORF">IQ251_18535</name>
</gene>
<evidence type="ECO:0000256" key="8">
    <source>
        <dbReference type="HAMAP-Rule" id="MF_01148"/>
    </source>
</evidence>
<dbReference type="PANTHER" id="PTHR38686">
    <property type="entry name" value="APOLIPOPROTEIN N-ACYLTRANSFERASE"/>
    <property type="match status" value="1"/>
</dbReference>
<dbReference type="RefSeq" id="WP_193930126.1">
    <property type="nucleotide sequence ID" value="NZ_JADEYC010000042.1"/>
</dbReference>
<comment type="caution">
    <text evidence="8">Lacks conserved residue(s) required for the propagation of feature annotation.</text>
</comment>